<dbReference type="EMBL" id="CADCXU010023032">
    <property type="protein sequence ID" value="CAB0010434.1"/>
    <property type="molecule type" value="Genomic_DNA"/>
</dbReference>
<evidence type="ECO:0000313" key="3">
    <source>
        <dbReference type="Proteomes" id="UP000479000"/>
    </source>
</evidence>
<name>A0A6H5H4D8_9HEMI</name>
<keyword evidence="3" id="KW-1185">Reference proteome</keyword>
<evidence type="ECO:0000256" key="1">
    <source>
        <dbReference type="SAM" id="MobiDB-lite"/>
    </source>
</evidence>
<gene>
    <name evidence="2" type="ORF">NTEN_LOCUS15478</name>
</gene>
<reference evidence="2 3" key="1">
    <citation type="submission" date="2020-02" db="EMBL/GenBank/DDBJ databases">
        <authorList>
            <person name="Ferguson B K."/>
        </authorList>
    </citation>
    <scope>NUCLEOTIDE SEQUENCE [LARGE SCALE GENOMIC DNA]</scope>
</reference>
<feature type="region of interest" description="Disordered" evidence="1">
    <location>
        <begin position="149"/>
        <end position="173"/>
    </location>
</feature>
<dbReference type="Proteomes" id="UP000479000">
    <property type="component" value="Unassembled WGS sequence"/>
</dbReference>
<dbReference type="AlphaFoldDB" id="A0A6H5H4D8"/>
<protein>
    <submittedName>
        <fullName evidence="2">Uncharacterized protein</fullName>
    </submittedName>
</protein>
<evidence type="ECO:0000313" key="2">
    <source>
        <dbReference type="EMBL" id="CAB0010434.1"/>
    </source>
</evidence>
<proteinExistence type="predicted"/>
<feature type="region of interest" description="Disordered" evidence="1">
    <location>
        <begin position="236"/>
        <end position="260"/>
    </location>
</feature>
<sequence length="299" mass="32818">MERTGPAEENFSNSIASVTSEWRSPTYRELIGCLEESTIVVARRDLGLVPAPGPDHGLALRGLSKRNTETRTMGHGSAKTTPTEEAFCDGNLRWSKFHRYRLYGLFCHGKNVGKRASYALMDKKNRPPLNGRKTPWNLINPSDSVIDLSNNSVAERDSDNERTSSSLRPSVIPPLGGRSTTVLEPNQIRTFSLNLFLESWLEQFMRFCEQDSRERFPFTLPTSGLSVCGRTSAALRRKGDTSGATSDHRRPGDVTATAAASVATRKAGTAISISSRRLVVPVPSLSEGEVSYIVLSSSK</sequence>
<accession>A0A6H5H4D8</accession>
<organism evidence="2 3">
    <name type="scientific">Nesidiocoris tenuis</name>
    <dbReference type="NCBI Taxonomy" id="355587"/>
    <lineage>
        <taxon>Eukaryota</taxon>
        <taxon>Metazoa</taxon>
        <taxon>Ecdysozoa</taxon>
        <taxon>Arthropoda</taxon>
        <taxon>Hexapoda</taxon>
        <taxon>Insecta</taxon>
        <taxon>Pterygota</taxon>
        <taxon>Neoptera</taxon>
        <taxon>Paraneoptera</taxon>
        <taxon>Hemiptera</taxon>
        <taxon>Heteroptera</taxon>
        <taxon>Panheteroptera</taxon>
        <taxon>Cimicomorpha</taxon>
        <taxon>Miridae</taxon>
        <taxon>Dicyphina</taxon>
        <taxon>Nesidiocoris</taxon>
    </lineage>
</organism>